<keyword evidence="6 9" id="KW-1133">Transmembrane helix</keyword>
<protein>
    <submittedName>
        <fullName evidence="10">Cation:proton antiporter</fullName>
    </submittedName>
</protein>
<dbReference type="NCBIfam" id="NF009248">
    <property type="entry name" value="PRK12600.1"/>
    <property type="match status" value="1"/>
</dbReference>
<dbReference type="AlphaFoldDB" id="A0A162F910"/>
<keyword evidence="5 9" id="KW-0812">Transmembrane</keyword>
<comment type="caution">
    <text evidence="10">The sequence shown here is derived from an EMBL/GenBank/DDBJ whole genome shotgun (WGS) entry which is preliminary data.</text>
</comment>
<evidence type="ECO:0000313" key="11">
    <source>
        <dbReference type="Proteomes" id="UP000075806"/>
    </source>
</evidence>
<keyword evidence="4 8" id="KW-1003">Cell membrane</keyword>
<evidence type="ECO:0000256" key="8">
    <source>
        <dbReference type="PIRNR" id="PIRNR028784"/>
    </source>
</evidence>
<name>A0A162F910_9BACI</name>
<dbReference type="RefSeq" id="WP_061947296.1">
    <property type="nucleotide sequence ID" value="NZ_LTAO01000001.1"/>
</dbReference>
<evidence type="ECO:0000313" key="10">
    <source>
        <dbReference type="EMBL" id="KYG35072.1"/>
    </source>
</evidence>
<dbReference type="EMBL" id="LTAO01000001">
    <property type="protein sequence ID" value="KYG35072.1"/>
    <property type="molecule type" value="Genomic_DNA"/>
</dbReference>
<evidence type="ECO:0000256" key="7">
    <source>
        <dbReference type="ARBA" id="ARBA00023136"/>
    </source>
</evidence>
<reference evidence="10" key="1">
    <citation type="submission" date="2016-02" db="EMBL/GenBank/DDBJ databases">
        <title>Genome sequence of Bacillus trypoxylicola KCTC 13244(T).</title>
        <authorList>
            <person name="Jeong H."/>
            <person name="Park S.-H."/>
            <person name="Choi S.-K."/>
        </authorList>
    </citation>
    <scope>NUCLEOTIDE SEQUENCE [LARGE SCALE GENOMIC DNA]</scope>
    <source>
        <strain evidence="10">KCTC 13244</strain>
    </source>
</reference>
<dbReference type="GO" id="GO:0015385">
    <property type="term" value="F:sodium:proton antiporter activity"/>
    <property type="evidence" value="ECO:0007669"/>
    <property type="project" value="TreeGrafter"/>
</dbReference>
<evidence type="ECO:0000256" key="5">
    <source>
        <dbReference type="ARBA" id="ARBA00022692"/>
    </source>
</evidence>
<dbReference type="GO" id="GO:0005886">
    <property type="term" value="C:plasma membrane"/>
    <property type="evidence" value="ECO:0007669"/>
    <property type="project" value="UniProtKB-SubCell"/>
</dbReference>
<evidence type="ECO:0000256" key="2">
    <source>
        <dbReference type="ARBA" id="ARBA00009212"/>
    </source>
</evidence>
<dbReference type="Proteomes" id="UP000075806">
    <property type="component" value="Unassembled WGS sequence"/>
</dbReference>
<keyword evidence="3 8" id="KW-0813">Transport</keyword>
<organism evidence="10 11">
    <name type="scientific">Alkalihalobacillus trypoxylicola</name>
    <dbReference type="NCBI Taxonomy" id="519424"/>
    <lineage>
        <taxon>Bacteria</taxon>
        <taxon>Bacillati</taxon>
        <taxon>Bacillota</taxon>
        <taxon>Bacilli</taxon>
        <taxon>Bacillales</taxon>
        <taxon>Bacillaceae</taxon>
        <taxon>Alkalihalobacillus</taxon>
    </lineage>
</organism>
<dbReference type="OrthoDB" id="9799958at2"/>
<sequence>MFDTILTIVLVVVTISILLSSIRAFIGPTISDRIVALDTVGLLLISFIGMLMMVQDTHAYTDVIIVVAIIAFVSSVSIALFIERRDLFERD</sequence>
<keyword evidence="11" id="KW-1185">Reference proteome</keyword>
<dbReference type="PIRSF" id="PIRSF028784">
    <property type="entry name" value="MrpF"/>
    <property type="match status" value="1"/>
</dbReference>
<gene>
    <name evidence="10" type="ORF">AZF04_01690</name>
</gene>
<dbReference type="InterPro" id="IPR007208">
    <property type="entry name" value="MrpF/PhaF-like"/>
</dbReference>
<feature type="transmembrane region" description="Helical" evidence="9">
    <location>
        <begin position="60"/>
        <end position="82"/>
    </location>
</feature>
<dbReference type="PANTHER" id="PTHR34702">
    <property type="entry name" value="NA(+)/H(+) ANTIPORTER SUBUNIT F1"/>
    <property type="match status" value="1"/>
</dbReference>
<keyword evidence="7 8" id="KW-0472">Membrane</keyword>
<evidence type="ECO:0000256" key="4">
    <source>
        <dbReference type="ARBA" id="ARBA00022475"/>
    </source>
</evidence>
<accession>A0A162F910</accession>
<feature type="transmembrane region" description="Helical" evidence="9">
    <location>
        <begin position="35"/>
        <end position="54"/>
    </location>
</feature>
<dbReference type="STRING" id="519424.AZF04_01690"/>
<keyword evidence="8" id="KW-0050">Antiport</keyword>
<evidence type="ECO:0000256" key="9">
    <source>
        <dbReference type="SAM" id="Phobius"/>
    </source>
</evidence>
<proteinExistence type="inferred from homology"/>
<evidence type="ECO:0000256" key="1">
    <source>
        <dbReference type="ARBA" id="ARBA00004651"/>
    </source>
</evidence>
<evidence type="ECO:0000256" key="3">
    <source>
        <dbReference type="ARBA" id="ARBA00022448"/>
    </source>
</evidence>
<dbReference type="Pfam" id="PF04066">
    <property type="entry name" value="MrpF_PhaF"/>
    <property type="match status" value="1"/>
</dbReference>
<comment type="subcellular location">
    <subcellularLocation>
        <location evidence="1 8">Cell membrane</location>
        <topology evidence="1 8">Multi-pass membrane protein</topology>
    </subcellularLocation>
</comment>
<feature type="transmembrane region" description="Helical" evidence="9">
    <location>
        <begin position="6"/>
        <end position="26"/>
    </location>
</feature>
<comment type="similarity">
    <text evidence="2 8">Belongs to the CPA3 antiporters (TC 2.A.63) subunit F family.</text>
</comment>
<dbReference type="PANTHER" id="PTHR34702:SF1">
    <property type="entry name" value="NA(+)_H(+) ANTIPORTER SUBUNIT F"/>
    <property type="match status" value="1"/>
</dbReference>
<evidence type="ECO:0000256" key="6">
    <source>
        <dbReference type="ARBA" id="ARBA00022989"/>
    </source>
</evidence>
<keyword evidence="8" id="KW-0406">Ion transport</keyword>